<feature type="region of interest" description="Disordered" evidence="1">
    <location>
        <begin position="29"/>
        <end position="95"/>
    </location>
</feature>
<comment type="caution">
    <text evidence="3">The sequence shown here is derived from an EMBL/GenBank/DDBJ whole genome shotgun (WGS) entry which is preliminary data.</text>
</comment>
<accession>A0A1Y2HYK9</accession>
<keyword evidence="4" id="KW-1185">Reference proteome</keyword>
<evidence type="ECO:0000313" key="4">
    <source>
        <dbReference type="Proteomes" id="UP000193411"/>
    </source>
</evidence>
<name>A0A1Y2HYK9_9FUNG</name>
<feature type="compositionally biased region" description="Polar residues" evidence="1">
    <location>
        <begin position="73"/>
        <end position="95"/>
    </location>
</feature>
<gene>
    <name evidence="3" type="ORF">BCR44DRAFT_1426806</name>
</gene>
<dbReference type="InterPro" id="IPR006595">
    <property type="entry name" value="CTLH_C"/>
</dbReference>
<reference evidence="3 4" key="1">
    <citation type="submission" date="2016-07" db="EMBL/GenBank/DDBJ databases">
        <title>Pervasive Adenine N6-methylation of Active Genes in Fungi.</title>
        <authorList>
            <consortium name="DOE Joint Genome Institute"/>
            <person name="Mondo S.J."/>
            <person name="Dannebaum R.O."/>
            <person name="Kuo R.C."/>
            <person name="Labutti K."/>
            <person name="Haridas S."/>
            <person name="Kuo A."/>
            <person name="Salamov A."/>
            <person name="Ahrendt S.R."/>
            <person name="Lipzen A."/>
            <person name="Sullivan W."/>
            <person name="Andreopoulos W.B."/>
            <person name="Clum A."/>
            <person name="Lindquist E."/>
            <person name="Daum C."/>
            <person name="Ramamoorthy G.K."/>
            <person name="Gryganskyi A."/>
            <person name="Culley D."/>
            <person name="Magnuson J.K."/>
            <person name="James T.Y."/>
            <person name="O'Malley M.A."/>
            <person name="Stajich J.E."/>
            <person name="Spatafora J.W."/>
            <person name="Visel A."/>
            <person name="Grigoriev I.V."/>
        </authorList>
    </citation>
    <scope>NUCLEOTIDE SEQUENCE [LARGE SCALE GENOMIC DNA]</scope>
    <source>
        <strain evidence="3 4">PL171</strain>
    </source>
</reference>
<dbReference type="STRING" id="765915.A0A1Y2HYK9"/>
<evidence type="ECO:0000259" key="2">
    <source>
        <dbReference type="PROSITE" id="PS50897"/>
    </source>
</evidence>
<dbReference type="Pfam" id="PF10607">
    <property type="entry name" value="CTLH"/>
    <property type="match status" value="1"/>
</dbReference>
<proteinExistence type="predicted"/>
<dbReference type="OrthoDB" id="2415936at2759"/>
<evidence type="ECO:0000256" key="1">
    <source>
        <dbReference type="SAM" id="MobiDB-lite"/>
    </source>
</evidence>
<evidence type="ECO:0000313" key="3">
    <source>
        <dbReference type="EMBL" id="ORZ39579.1"/>
    </source>
</evidence>
<dbReference type="EMBL" id="MCFL01000005">
    <property type="protein sequence ID" value="ORZ39579.1"/>
    <property type="molecule type" value="Genomic_DNA"/>
</dbReference>
<feature type="compositionally biased region" description="Polar residues" evidence="1">
    <location>
        <begin position="29"/>
        <end position="39"/>
    </location>
</feature>
<feature type="domain" description="CTLH" evidence="2">
    <location>
        <begin position="115"/>
        <end position="185"/>
    </location>
</feature>
<dbReference type="Proteomes" id="UP000193411">
    <property type="component" value="Unassembled WGS sequence"/>
</dbReference>
<dbReference type="InterPro" id="IPR024964">
    <property type="entry name" value="CTLH/CRA"/>
</dbReference>
<feature type="non-terminal residue" evidence="3">
    <location>
        <position position="270"/>
    </location>
</feature>
<organism evidence="3 4">
    <name type="scientific">Catenaria anguillulae PL171</name>
    <dbReference type="NCBI Taxonomy" id="765915"/>
    <lineage>
        <taxon>Eukaryota</taxon>
        <taxon>Fungi</taxon>
        <taxon>Fungi incertae sedis</taxon>
        <taxon>Blastocladiomycota</taxon>
        <taxon>Blastocladiomycetes</taxon>
        <taxon>Blastocladiales</taxon>
        <taxon>Catenariaceae</taxon>
        <taxon>Catenaria</taxon>
    </lineage>
</organism>
<dbReference type="PROSITE" id="PS50897">
    <property type="entry name" value="CTLH"/>
    <property type="match status" value="1"/>
</dbReference>
<protein>
    <recommendedName>
        <fullName evidence="2">CTLH domain-containing protein</fullName>
    </recommendedName>
</protein>
<sequence length="270" mass="29258">MEPTFLSLVGNHPLALQCLNTVQIDRSSASTTNQLSPQVIQVDDSSDEEQGSNASGDVTMSDYVPSPAKSNGPARTSQFPATSTRPLSTHAKSGSPMTLGPIELVIGRLSFHLRTLRIRKELKSLILKGQAQDAKCLLLRYFPQFTPTSNMFSRGTEPVNRFSLLLARLDCQSFIELIRLGNHTHTLAFSQSTLSSYILAARQPDAPPTSVAAAQMIGQVYGLIAYPDPYVSPLADCLDARHRKRLAEDVNWAVLASAGAATGVGEDWSM</sequence>
<dbReference type="AlphaFoldDB" id="A0A1Y2HYK9"/>